<accession>A0A1V4SM90</accession>
<dbReference type="Pfam" id="PF06429">
    <property type="entry name" value="Flg_bbr_C"/>
    <property type="match status" value="1"/>
</dbReference>
<organism evidence="9 10">
    <name type="scientific">Ruminiclostridium hungatei</name>
    <name type="common">Clostridium hungatei</name>
    <dbReference type="NCBI Taxonomy" id="48256"/>
    <lineage>
        <taxon>Bacteria</taxon>
        <taxon>Bacillati</taxon>
        <taxon>Bacillota</taxon>
        <taxon>Clostridia</taxon>
        <taxon>Eubacteriales</taxon>
        <taxon>Oscillospiraceae</taxon>
        <taxon>Ruminiclostridium</taxon>
    </lineage>
</organism>
<dbReference type="InterPro" id="IPR010930">
    <property type="entry name" value="Flg_bb/hook_C_dom"/>
</dbReference>
<keyword evidence="9" id="KW-0969">Cilium</keyword>
<comment type="caution">
    <text evidence="9">The sequence shown here is derived from an EMBL/GenBank/DDBJ whole genome shotgun (WGS) entry which is preliminary data.</text>
</comment>
<keyword evidence="10" id="KW-1185">Reference proteome</keyword>
<keyword evidence="9" id="KW-0282">Flagellum</keyword>
<dbReference type="PANTHER" id="PTHR30435:SF2">
    <property type="entry name" value="FLAGELLAR BASAL-BODY ROD PROTEIN FLGC"/>
    <property type="match status" value="1"/>
</dbReference>
<protein>
    <recommendedName>
        <fullName evidence="3 6">Flagellar basal-body rod protein FlgC</fullName>
    </recommendedName>
</protein>
<sequence>MGFFTSLDIGASGLTAQRLRMDTISQNIANINTTRTEDGTPYRRREVILEERTGADSFSSYLSAANDKLNGGQGVRVSKIVEDASEFKKVYDPGHPDADENGYVSMPNVDIVTEMVNMISASRSYEANVTSINATKSMALKALEIGK</sequence>
<evidence type="ECO:0000313" key="10">
    <source>
        <dbReference type="Proteomes" id="UP000191554"/>
    </source>
</evidence>
<keyword evidence="4 6" id="KW-0975">Bacterial flagellum</keyword>
<comment type="subunit">
    <text evidence="5 6">The basal body constitutes a major portion of the flagellar organelle and consists of four rings (L,P,S, and M) mounted on a central rod. The rod consists of about 26 subunits of FlgG in the distal portion, and FlgB, FlgC and FlgF are thought to build up the proximal portion of the rod with about 6 subunits each.</text>
</comment>
<dbReference type="AlphaFoldDB" id="A0A1V4SM90"/>
<dbReference type="GO" id="GO:0071978">
    <property type="term" value="P:bacterial-type flagellum-dependent swarming motility"/>
    <property type="evidence" value="ECO:0007669"/>
    <property type="project" value="TreeGrafter"/>
</dbReference>
<evidence type="ECO:0000256" key="6">
    <source>
        <dbReference type="RuleBase" id="RU362062"/>
    </source>
</evidence>
<evidence type="ECO:0000256" key="4">
    <source>
        <dbReference type="ARBA" id="ARBA00023143"/>
    </source>
</evidence>
<dbReference type="PANTHER" id="PTHR30435">
    <property type="entry name" value="FLAGELLAR PROTEIN"/>
    <property type="match status" value="1"/>
</dbReference>
<dbReference type="OrthoDB" id="9794148at2"/>
<dbReference type="NCBIfam" id="TIGR01395">
    <property type="entry name" value="FlgC"/>
    <property type="match status" value="1"/>
</dbReference>
<dbReference type="Pfam" id="PF00460">
    <property type="entry name" value="Flg_bb_rod"/>
    <property type="match status" value="1"/>
</dbReference>
<comment type="similarity">
    <text evidence="2">Belongs to the flagella basal body rod proteins family.</text>
</comment>
<evidence type="ECO:0000256" key="1">
    <source>
        <dbReference type="ARBA" id="ARBA00004117"/>
    </source>
</evidence>
<comment type="subcellular location">
    <subcellularLocation>
        <location evidence="1 6">Bacterial flagellum basal body</location>
    </subcellularLocation>
</comment>
<dbReference type="GO" id="GO:0030694">
    <property type="term" value="C:bacterial-type flagellum basal body, rod"/>
    <property type="evidence" value="ECO:0007669"/>
    <property type="project" value="UniProtKB-UniRule"/>
</dbReference>
<dbReference type="InterPro" id="IPR006299">
    <property type="entry name" value="FlgC"/>
</dbReference>
<feature type="domain" description="Flagellar basal-body/hook protein C-terminal" evidence="8">
    <location>
        <begin position="101"/>
        <end position="144"/>
    </location>
</feature>
<evidence type="ECO:0000256" key="3">
    <source>
        <dbReference type="ARBA" id="ARBA00017941"/>
    </source>
</evidence>
<keyword evidence="9" id="KW-0966">Cell projection</keyword>
<feature type="domain" description="Flagellar basal body rod protein N-terminal" evidence="7">
    <location>
        <begin position="7"/>
        <end position="35"/>
    </location>
</feature>
<evidence type="ECO:0000256" key="5">
    <source>
        <dbReference type="ARBA" id="ARBA00025933"/>
    </source>
</evidence>
<evidence type="ECO:0000313" key="9">
    <source>
        <dbReference type="EMBL" id="OPX44595.1"/>
    </source>
</evidence>
<dbReference type="Proteomes" id="UP000191554">
    <property type="component" value="Unassembled WGS sequence"/>
</dbReference>
<dbReference type="InterPro" id="IPR001444">
    <property type="entry name" value="Flag_bb_rod_N"/>
</dbReference>
<dbReference type="STRING" id="48256.CLHUN_15890"/>
<evidence type="ECO:0000259" key="7">
    <source>
        <dbReference type="Pfam" id="PF00460"/>
    </source>
</evidence>
<evidence type="ECO:0000256" key="2">
    <source>
        <dbReference type="ARBA" id="ARBA00009677"/>
    </source>
</evidence>
<reference evidence="9 10" key="1">
    <citation type="submission" date="2017-03" db="EMBL/GenBank/DDBJ databases">
        <title>Genome sequence of Clostridium hungatei DSM 14427.</title>
        <authorList>
            <person name="Poehlein A."/>
            <person name="Daniel R."/>
        </authorList>
    </citation>
    <scope>NUCLEOTIDE SEQUENCE [LARGE SCALE GENOMIC DNA]</scope>
    <source>
        <strain evidence="9 10">DSM 14427</strain>
    </source>
</reference>
<evidence type="ECO:0000259" key="8">
    <source>
        <dbReference type="Pfam" id="PF06429"/>
    </source>
</evidence>
<name>A0A1V4SM90_RUMHU</name>
<proteinExistence type="inferred from homology"/>
<gene>
    <name evidence="9" type="primary">flgC</name>
    <name evidence="9" type="ORF">CLHUN_15890</name>
</gene>
<dbReference type="RefSeq" id="WP_080064033.1">
    <property type="nucleotide sequence ID" value="NZ_MZGX01000008.1"/>
</dbReference>
<dbReference type="EMBL" id="MZGX01000008">
    <property type="protein sequence ID" value="OPX44595.1"/>
    <property type="molecule type" value="Genomic_DNA"/>
</dbReference>